<keyword evidence="2" id="KW-1185">Reference proteome</keyword>
<sequence length="158" mass="18048">MTRQRAELRCCYCRTSWRHSTSCPAVLPLAISKNIKTTAQELRCFIYPRRCYNGERYLAKRRARLRYRLRDREKIGVYDSALACQLLTKRRIESGCPFARLALGAPPSQCTPGKSASSFCVWLQSGYVAVAVGLGRCPPRDRNQLSPSEDGLLLLRFW</sequence>
<dbReference type="Proteomes" id="UP000236544">
    <property type="component" value="Unassembled WGS sequence"/>
</dbReference>
<evidence type="ECO:0000313" key="2">
    <source>
        <dbReference type="Proteomes" id="UP000236544"/>
    </source>
</evidence>
<proteinExistence type="predicted"/>
<name>A0A0P1KWH6_9SACH</name>
<dbReference type="EMBL" id="LN890574">
    <property type="protein sequence ID" value="CUS24376.1"/>
    <property type="molecule type" value="Genomic_DNA"/>
</dbReference>
<organism evidence="1 2">
    <name type="scientific">Lachancea quebecensis</name>
    <dbReference type="NCBI Taxonomy" id="1654605"/>
    <lineage>
        <taxon>Eukaryota</taxon>
        <taxon>Fungi</taxon>
        <taxon>Dikarya</taxon>
        <taxon>Ascomycota</taxon>
        <taxon>Saccharomycotina</taxon>
        <taxon>Saccharomycetes</taxon>
        <taxon>Saccharomycetales</taxon>
        <taxon>Saccharomycetaceae</taxon>
        <taxon>Lachancea</taxon>
    </lineage>
</organism>
<accession>A0A0P1KWH6</accession>
<gene>
    <name evidence="1" type="ORF">LAQU0_S16e00298g</name>
</gene>
<evidence type="ECO:0000313" key="1">
    <source>
        <dbReference type="EMBL" id="CUS24376.1"/>
    </source>
</evidence>
<dbReference type="AlphaFoldDB" id="A0A0P1KWH6"/>
<reference evidence="2" key="1">
    <citation type="submission" date="2015-10" db="EMBL/GenBank/DDBJ databases">
        <authorList>
            <person name="Devillers H."/>
        </authorList>
    </citation>
    <scope>NUCLEOTIDE SEQUENCE [LARGE SCALE GENOMIC DNA]</scope>
</reference>
<protein>
    <submittedName>
        <fullName evidence="1">LAQU0S16e00298g1_1</fullName>
    </submittedName>
</protein>